<comment type="subcellular location">
    <subcellularLocation>
        <location evidence="2">Gas vesicle</location>
    </subcellularLocation>
</comment>
<sequence>MNESLWYVYAVVRPFEGALPDGVRALDGEPPRLIEHGGLCAAASPVPAADFDAAPLRRHLEDLDWLAATARAHQAVVAALSSVTCAVPLRLATVCRETSGVRRLLDEGRAMFVPALERLDGRVEWGVKVYAEAASPKPAAAPGAKPATGREYLRRRLGHRQEREDTWRRAGDLSRSLHRELSGHAEAQRLHRPQSTRVSGQPGENVLNAAYLVPRERSAEFVSLVERHRSQAAGVRVEVTGPWAPYSFAGTVDARGGGAGEPDAVH</sequence>
<evidence type="ECO:0000256" key="1">
    <source>
        <dbReference type="ARBA" id="ARBA00022987"/>
    </source>
</evidence>
<dbReference type="RefSeq" id="WP_344072194.1">
    <property type="nucleotide sequence ID" value="NZ_BAAACA010000009.1"/>
</dbReference>
<evidence type="ECO:0000256" key="4">
    <source>
        <dbReference type="SAM" id="MobiDB-lite"/>
    </source>
</evidence>
<keyword evidence="6" id="KW-1185">Reference proteome</keyword>
<comment type="similarity">
    <text evidence="3">Belongs to the gas vesicle GvpF/GvpL family.</text>
</comment>
<accession>A0ABP3QEY0</accession>
<organism evidence="5 6">
    <name type="scientific">Streptomyces crystallinus</name>
    <dbReference type="NCBI Taxonomy" id="68191"/>
    <lineage>
        <taxon>Bacteria</taxon>
        <taxon>Bacillati</taxon>
        <taxon>Actinomycetota</taxon>
        <taxon>Actinomycetes</taxon>
        <taxon>Kitasatosporales</taxon>
        <taxon>Streptomycetaceae</taxon>
        <taxon>Streptomyces</taxon>
    </lineage>
</organism>
<evidence type="ECO:0000256" key="3">
    <source>
        <dbReference type="ARBA" id="ARBA00035643"/>
    </source>
</evidence>
<dbReference type="PANTHER" id="PTHR36852">
    <property type="entry name" value="PROTEIN GVPL 2"/>
    <property type="match status" value="1"/>
</dbReference>
<feature type="region of interest" description="Disordered" evidence="4">
    <location>
        <begin position="184"/>
        <end position="203"/>
    </location>
</feature>
<proteinExistence type="inferred from homology"/>
<evidence type="ECO:0000313" key="5">
    <source>
        <dbReference type="EMBL" id="GAA0589595.1"/>
    </source>
</evidence>
<dbReference type="EMBL" id="BAAACA010000009">
    <property type="protein sequence ID" value="GAA0589595.1"/>
    <property type="molecule type" value="Genomic_DNA"/>
</dbReference>
<name>A0ABP3QEY0_9ACTN</name>
<protein>
    <submittedName>
        <fullName evidence="5">GvpL/GvpF family gas vesicle protein</fullName>
    </submittedName>
</protein>
<dbReference type="Proteomes" id="UP001500668">
    <property type="component" value="Unassembled WGS sequence"/>
</dbReference>
<dbReference type="InterPro" id="IPR009430">
    <property type="entry name" value="GvpL/GvpF"/>
</dbReference>
<evidence type="ECO:0000256" key="2">
    <source>
        <dbReference type="ARBA" id="ARBA00035108"/>
    </source>
</evidence>
<keyword evidence="1" id="KW-0304">Gas vesicle</keyword>
<evidence type="ECO:0000313" key="6">
    <source>
        <dbReference type="Proteomes" id="UP001500668"/>
    </source>
</evidence>
<dbReference type="Pfam" id="PF06386">
    <property type="entry name" value="GvpL_GvpF"/>
    <property type="match status" value="1"/>
</dbReference>
<dbReference type="PANTHER" id="PTHR36852:SF1">
    <property type="entry name" value="PROTEIN GVPL 2"/>
    <property type="match status" value="1"/>
</dbReference>
<gene>
    <name evidence="5" type="ORF">GCM10010394_18750</name>
</gene>
<reference evidence="6" key="1">
    <citation type="journal article" date="2019" name="Int. J. Syst. Evol. Microbiol.">
        <title>The Global Catalogue of Microorganisms (GCM) 10K type strain sequencing project: providing services to taxonomists for standard genome sequencing and annotation.</title>
        <authorList>
            <consortium name="The Broad Institute Genomics Platform"/>
            <consortium name="The Broad Institute Genome Sequencing Center for Infectious Disease"/>
            <person name="Wu L."/>
            <person name="Ma J."/>
        </authorList>
    </citation>
    <scope>NUCLEOTIDE SEQUENCE [LARGE SCALE GENOMIC DNA]</scope>
    <source>
        <strain evidence="6">JCM 5067</strain>
    </source>
</reference>
<comment type="caution">
    <text evidence="5">The sequence shown here is derived from an EMBL/GenBank/DDBJ whole genome shotgun (WGS) entry which is preliminary data.</text>
</comment>